<dbReference type="EMBL" id="CAJNOG010002071">
    <property type="protein sequence ID" value="CAF1487984.1"/>
    <property type="molecule type" value="Genomic_DNA"/>
</dbReference>
<dbReference type="AlphaFoldDB" id="A0A815T9F3"/>
<evidence type="ECO:0000313" key="3">
    <source>
        <dbReference type="EMBL" id="CAF3765837.1"/>
    </source>
</evidence>
<name>A0A815T9F3_9BILA</name>
<gene>
    <name evidence="1" type="ORF">JYZ213_LOCUS42758</name>
    <name evidence="3" type="ORF">OXD698_LOCUS16296</name>
    <name evidence="2" type="ORF">VCS650_LOCUS42458</name>
</gene>
<evidence type="ECO:0000313" key="4">
    <source>
        <dbReference type="Proteomes" id="UP000663891"/>
    </source>
</evidence>
<evidence type="ECO:0000313" key="1">
    <source>
        <dbReference type="EMBL" id="CAF1487984.1"/>
    </source>
</evidence>
<comment type="caution">
    <text evidence="2">The sequence shown here is derived from an EMBL/GenBank/DDBJ whole genome shotgun (WGS) entry which is preliminary data.</text>
</comment>
<reference evidence="2" key="1">
    <citation type="submission" date="2021-02" db="EMBL/GenBank/DDBJ databases">
        <authorList>
            <person name="Nowell W R."/>
        </authorList>
    </citation>
    <scope>NUCLEOTIDE SEQUENCE</scope>
</reference>
<dbReference type="Proteomes" id="UP000663844">
    <property type="component" value="Unassembled WGS sequence"/>
</dbReference>
<dbReference type="OrthoDB" id="10066007at2759"/>
<dbReference type="EMBL" id="CAJNON010002255">
    <property type="protein sequence ID" value="CAF1505019.1"/>
    <property type="molecule type" value="Genomic_DNA"/>
</dbReference>
<organism evidence="2 4">
    <name type="scientific">Adineta steineri</name>
    <dbReference type="NCBI Taxonomy" id="433720"/>
    <lineage>
        <taxon>Eukaryota</taxon>
        <taxon>Metazoa</taxon>
        <taxon>Spiralia</taxon>
        <taxon>Gnathifera</taxon>
        <taxon>Rotifera</taxon>
        <taxon>Eurotatoria</taxon>
        <taxon>Bdelloidea</taxon>
        <taxon>Adinetida</taxon>
        <taxon>Adinetidae</taxon>
        <taxon>Adineta</taxon>
    </lineage>
</organism>
<sequence>MSQIKSLSDNLISSCSINDTNISPDLHKEYTQILNDIQHQLFFDPQLNYHHQEYILGRRHTIESAFIQMLIDRINQSNLDLPTRERLFAKINQLGTNIEYVDSSTNTKISFNANNDSDEETNNDYEPDYTDTEYDYCDDLENELLDQIELEQDSNTRTHLDPTKLAILFTLIRICFSTY</sequence>
<dbReference type="Proteomes" id="UP000663891">
    <property type="component" value="Unassembled WGS sequence"/>
</dbReference>
<dbReference type="Proteomes" id="UP000663845">
    <property type="component" value="Unassembled WGS sequence"/>
</dbReference>
<proteinExistence type="predicted"/>
<accession>A0A815T9F3</accession>
<protein>
    <submittedName>
        <fullName evidence="2">Uncharacterized protein</fullName>
    </submittedName>
</protein>
<evidence type="ECO:0000313" key="2">
    <source>
        <dbReference type="EMBL" id="CAF1505019.1"/>
    </source>
</evidence>
<dbReference type="EMBL" id="CAJOAZ010001109">
    <property type="protein sequence ID" value="CAF3765837.1"/>
    <property type="molecule type" value="Genomic_DNA"/>
</dbReference>